<gene>
    <name evidence="5" type="ORF">H9761_01325</name>
</gene>
<dbReference type="GO" id="GO:0016787">
    <property type="term" value="F:hydrolase activity"/>
    <property type="evidence" value="ECO:0007669"/>
    <property type="project" value="UniProtKB-KW"/>
</dbReference>
<reference evidence="5" key="1">
    <citation type="journal article" date="2021" name="PeerJ">
        <title>Extensive microbial diversity within the chicken gut microbiome revealed by metagenomics and culture.</title>
        <authorList>
            <person name="Gilroy R."/>
            <person name="Ravi A."/>
            <person name="Getino M."/>
            <person name="Pursley I."/>
            <person name="Horton D.L."/>
            <person name="Alikhan N.F."/>
            <person name="Baker D."/>
            <person name="Gharbi K."/>
            <person name="Hall N."/>
            <person name="Watson M."/>
            <person name="Adriaenssens E.M."/>
            <person name="Foster-Nyarko E."/>
            <person name="Jarju S."/>
            <person name="Secka A."/>
            <person name="Antonio M."/>
            <person name="Oren A."/>
            <person name="Chaudhuri R.R."/>
            <person name="La Ragione R."/>
            <person name="Hildebrand F."/>
            <person name="Pallen M.J."/>
        </authorList>
    </citation>
    <scope>NUCLEOTIDE SEQUENCE</scope>
    <source>
        <strain evidence="5">USAMLcec2-132</strain>
    </source>
</reference>
<evidence type="ECO:0000313" key="5">
    <source>
        <dbReference type="EMBL" id="HJC22330.1"/>
    </source>
</evidence>
<dbReference type="Proteomes" id="UP000823891">
    <property type="component" value="Unassembled WGS sequence"/>
</dbReference>
<evidence type="ECO:0000256" key="1">
    <source>
        <dbReference type="ARBA" id="ARBA00005964"/>
    </source>
</evidence>
<dbReference type="EC" id="3.1.1.-" evidence="3"/>
<dbReference type="AlphaFoldDB" id="A0A9D2NE37"/>
<dbReference type="Gene3D" id="3.40.50.1820">
    <property type="entry name" value="alpha/beta hydrolase"/>
    <property type="match status" value="1"/>
</dbReference>
<comment type="caution">
    <text evidence="5">The sequence shown here is derived from an EMBL/GenBank/DDBJ whole genome shotgun (WGS) entry which is preliminary data.</text>
</comment>
<dbReference type="InterPro" id="IPR029058">
    <property type="entry name" value="AB_hydrolase_fold"/>
</dbReference>
<evidence type="ECO:0000313" key="6">
    <source>
        <dbReference type="Proteomes" id="UP000823891"/>
    </source>
</evidence>
<accession>A0A9D2NE37</accession>
<comment type="similarity">
    <text evidence="1 3">Belongs to the type-B carboxylesterase/lipase family.</text>
</comment>
<dbReference type="InterPro" id="IPR002018">
    <property type="entry name" value="CarbesteraseB"/>
</dbReference>
<feature type="domain" description="Carboxylesterase type B" evidence="4">
    <location>
        <begin position="16"/>
        <end position="535"/>
    </location>
</feature>
<sequence>MKRYGEAVFGTVTDAAPVVQTIHGAVRGENREGVAVFRGIPYGGDVSGKNRFRPPSPAKDWEGVRDCTLNGFIAVQAGTSISGSADFGNYFSGGHPEKFGCEREKQGENCLVLNVLTPGIDGQKRPVAVYIHGGGFDTGSGTLVLGADQWVREEDLVLVGINHRLNVFGYLNLSAYDSDYSSSGMAGILDLLLALEWVRNNIREFGGDPEKVTIMGESGGGAKVNHLLAMHAARGLFRAAIVESGSGAPAVVSPKAACGRTKMLLEELGIPEDCWKRLFEIPAEQLLRAGGRIGMGFSPSSDGLYLPYNKEGDFWEADPGRPLLVGAAADELAAFFDPEVLTWEELRARLLDGNKGTAFPEHLEAKGKGGKNGMPERSEKEGKFSDILQNFSGNADEVIRIFREKDPSADPYQIFIRICSQCSFLGAGAYRQAEAKARKKEGPAYNYYFAFQAPHPRCPEKTFAWHTADLPLQMRVVTYPGCEEISRVMAHAWAAFIRTGSPNTEMLDWPPFTLEKKEVMVFDKTSRVMTDPTKEYRQFIRE</sequence>
<evidence type="ECO:0000256" key="3">
    <source>
        <dbReference type="RuleBase" id="RU361235"/>
    </source>
</evidence>
<evidence type="ECO:0000256" key="2">
    <source>
        <dbReference type="ARBA" id="ARBA00022801"/>
    </source>
</evidence>
<proteinExistence type="inferred from homology"/>
<dbReference type="Pfam" id="PF00135">
    <property type="entry name" value="COesterase"/>
    <property type="match status" value="1"/>
</dbReference>
<protein>
    <recommendedName>
        <fullName evidence="3">Carboxylic ester hydrolase</fullName>
        <ecNumber evidence="3">3.1.1.-</ecNumber>
    </recommendedName>
</protein>
<dbReference type="EMBL" id="DWWS01000007">
    <property type="protein sequence ID" value="HJC22330.1"/>
    <property type="molecule type" value="Genomic_DNA"/>
</dbReference>
<name>A0A9D2NE37_9FIRM</name>
<dbReference type="PROSITE" id="PS00122">
    <property type="entry name" value="CARBOXYLESTERASE_B_1"/>
    <property type="match status" value="1"/>
</dbReference>
<dbReference type="PANTHER" id="PTHR43142">
    <property type="entry name" value="CARBOXYLIC ESTER HYDROLASE"/>
    <property type="match status" value="1"/>
</dbReference>
<keyword evidence="2 3" id="KW-0378">Hydrolase</keyword>
<reference evidence="5" key="2">
    <citation type="submission" date="2021-04" db="EMBL/GenBank/DDBJ databases">
        <authorList>
            <person name="Gilroy R."/>
        </authorList>
    </citation>
    <scope>NUCLEOTIDE SEQUENCE</scope>
    <source>
        <strain evidence="5">USAMLcec2-132</strain>
    </source>
</reference>
<evidence type="ECO:0000259" key="4">
    <source>
        <dbReference type="Pfam" id="PF00135"/>
    </source>
</evidence>
<dbReference type="InterPro" id="IPR019826">
    <property type="entry name" value="Carboxylesterase_B_AS"/>
</dbReference>
<dbReference type="PANTHER" id="PTHR43142:SF1">
    <property type="entry name" value="CARBOXYLIC ESTER HYDROLASE"/>
    <property type="match status" value="1"/>
</dbReference>
<organism evidence="5 6">
    <name type="scientific">Candidatus Eisenbergiella merdavium</name>
    <dbReference type="NCBI Taxonomy" id="2838551"/>
    <lineage>
        <taxon>Bacteria</taxon>
        <taxon>Bacillati</taxon>
        <taxon>Bacillota</taxon>
        <taxon>Clostridia</taxon>
        <taxon>Lachnospirales</taxon>
        <taxon>Lachnospiraceae</taxon>
        <taxon>Eisenbergiella</taxon>
    </lineage>
</organism>
<dbReference type="SUPFAM" id="SSF53474">
    <property type="entry name" value="alpha/beta-Hydrolases"/>
    <property type="match status" value="1"/>
</dbReference>